<dbReference type="PANTHER" id="PTHR13690">
    <property type="entry name" value="TRANSCRIPTION FACTOR POSF21-RELATED"/>
    <property type="match status" value="1"/>
</dbReference>
<evidence type="ECO:0000256" key="1">
    <source>
        <dbReference type="SAM" id="MobiDB-lite"/>
    </source>
</evidence>
<feature type="region of interest" description="Disordered" evidence="1">
    <location>
        <begin position="35"/>
        <end position="79"/>
    </location>
</feature>
<dbReference type="OrthoDB" id="1435597at2759"/>
<dbReference type="Proteomes" id="UP000585474">
    <property type="component" value="Unassembled WGS sequence"/>
</dbReference>
<accession>A0A7J0GU36</accession>
<dbReference type="AlphaFoldDB" id="A0A7J0GU36"/>
<reference evidence="2 3" key="1">
    <citation type="submission" date="2019-07" db="EMBL/GenBank/DDBJ databases">
        <title>De Novo Assembly of kiwifruit Actinidia rufa.</title>
        <authorList>
            <person name="Sugita-Konishi S."/>
            <person name="Sato K."/>
            <person name="Mori E."/>
            <person name="Abe Y."/>
            <person name="Kisaki G."/>
            <person name="Hamano K."/>
            <person name="Suezawa K."/>
            <person name="Otani M."/>
            <person name="Fukuda T."/>
            <person name="Manabe T."/>
            <person name="Gomi K."/>
            <person name="Tabuchi M."/>
            <person name="Akimitsu K."/>
            <person name="Kataoka I."/>
        </authorList>
    </citation>
    <scope>NUCLEOTIDE SEQUENCE [LARGE SCALE GENOMIC DNA]</scope>
    <source>
        <strain evidence="3">cv. Fuchu</strain>
    </source>
</reference>
<name>A0A7J0GU36_9ERIC</name>
<comment type="caution">
    <text evidence="2">The sequence shown here is derived from an EMBL/GenBank/DDBJ whole genome shotgun (WGS) entry which is preliminary data.</text>
</comment>
<dbReference type="PANTHER" id="PTHR13690:SF103">
    <property type="entry name" value="BZIP TRANSCRIPTION FACTOR 18"/>
    <property type="match status" value="1"/>
</dbReference>
<dbReference type="GO" id="GO:0005634">
    <property type="term" value="C:nucleus"/>
    <property type="evidence" value="ECO:0007669"/>
    <property type="project" value="TreeGrafter"/>
</dbReference>
<keyword evidence="3" id="KW-1185">Reference proteome</keyword>
<gene>
    <name evidence="2" type="ORF">Acr_24g0004920</name>
</gene>
<dbReference type="EMBL" id="BJWL01000024">
    <property type="protein sequence ID" value="GFZ14302.1"/>
    <property type="molecule type" value="Genomic_DNA"/>
</dbReference>
<evidence type="ECO:0000313" key="3">
    <source>
        <dbReference type="Proteomes" id="UP000585474"/>
    </source>
</evidence>
<protein>
    <submittedName>
        <fullName evidence="2">Basic-leucine zipper (BZIP) transcription factor family protein</fullName>
    </submittedName>
</protein>
<dbReference type="GO" id="GO:0003700">
    <property type="term" value="F:DNA-binding transcription factor activity"/>
    <property type="evidence" value="ECO:0007669"/>
    <property type="project" value="TreeGrafter"/>
</dbReference>
<evidence type="ECO:0000313" key="2">
    <source>
        <dbReference type="EMBL" id="GFZ14302.1"/>
    </source>
</evidence>
<sequence>MAHTVSDFFGGPPGSFDEIGLEDDFFSTYMDVEKHGSGSVDGGDCRIDNARGSGEPEEAGEGEKSVRPRHRHSNSVDGSVFMSEATKAKKSMAPDKLAELWSIDPKRAKRYCYELFCL</sequence>
<proteinExistence type="predicted"/>
<organism evidence="2 3">
    <name type="scientific">Actinidia rufa</name>
    <dbReference type="NCBI Taxonomy" id="165716"/>
    <lineage>
        <taxon>Eukaryota</taxon>
        <taxon>Viridiplantae</taxon>
        <taxon>Streptophyta</taxon>
        <taxon>Embryophyta</taxon>
        <taxon>Tracheophyta</taxon>
        <taxon>Spermatophyta</taxon>
        <taxon>Magnoliopsida</taxon>
        <taxon>eudicotyledons</taxon>
        <taxon>Gunneridae</taxon>
        <taxon>Pentapetalae</taxon>
        <taxon>asterids</taxon>
        <taxon>Ericales</taxon>
        <taxon>Actinidiaceae</taxon>
        <taxon>Actinidia</taxon>
    </lineage>
</organism>